<name>A0A413YW18_9FIRM</name>
<evidence type="ECO:0000313" key="2">
    <source>
        <dbReference type="Proteomes" id="UP000285844"/>
    </source>
</evidence>
<gene>
    <name evidence="1" type="ORF">DW858_07865</name>
</gene>
<dbReference type="InterPro" id="IPR013324">
    <property type="entry name" value="RNA_pol_sigma_r3/r4-like"/>
</dbReference>
<comment type="caution">
    <text evidence="1">The sequence shown here is derived from an EMBL/GenBank/DDBJ whole genome shotgun (WGS) entry which is preliminary data.</text>
</comment>
<dbReference type="EMBL" id="QSHM01000007">
    <property type="protein sequence ID" value="RHC13238.1"/>
    <property type="molecule type" value="Genomic_DNA"/>
</dbReference>
<organism evidence="1 2">
    <name type="scientific">Lachnospira eligens</name>
    <dbReference type="NCBI Taxonomy" id="39485"/>
    <lineage>
        <taxon>Bacteria</taxon>
        <taxon>Bacillati</taxon>
        <taxon>Bacillota</taxon>
        <taxon>Clostridia</taxon>
        <taxon>Lachnospirales</taxon>
        <taxon>Lachnospiraceae</taxon>
        <taxon>Lachnospira</taxon>
    </lineage>
</organism>
<evidence type="ECO:0000313" key="1">
    <source>
        <dbReference type="EMBL" id="RHC13238.1"/>
    </source>
</evidence>
<reference evidence="1 2" key="1">
    <citation type="submission" date="2018-08" db="EMBL/GenBank/DDBJ databases">
        <title>A genome reference for cultivated species of the human gut microbiota.</title>
        <authorList>
            <person name="Zou Y."/>
            <person name="Xue W."/>
            <person name="Luo G."/>
        </authorList>
    </citation>
    <scope>NUCLEOTIDE SEQUENCE [LARGE SCALE GENOMIC DNA]</scope>
    <source>
        <strain evidence="1 2">AM37-3BH</strain>
    </source>
</reference>
<accession>A0A413YW18</accession>
<protein>
    <submittedName>
        <fullName evidence="1">Sigma-70 family RNA polymerase sigma factor</fullName>
    </submittedName>
</protein>
<dbReference type="AlphaFoldDB" id="A0A413YW18"/>
<dbReference type="Proteomes" id="UP000285844">
    <property type="component" value="Unassembled WGS sequence"/>
</dbReference>
<proteinExistence type="predicted"/>
<dbReference type="RefSeq" id="WP_118008842.1">
    <property type="nucleotide sequence ID" value="NZ_QSBA01000003.1"/>
</dbReference>
<dbReference type="SUPFAM" id="SSF88659">
    <property type="entry name" value="Sigma3 and sigma4 domains of RNA polymerase sigma factors"/>
    <property type="match status" value="1"/>
</dbReference>
<sequence>MENKERLKPLTMEQRKFAEDNYRLIMEFLKKSKLDSEEYFDVAVFGYLLSVEIYLNDIDLQRKCKFEAVSYMYMRREMYLYFRTQKRNSAIGNNTSLDIVETNVADSSPMESITSLEYMEMIKQIQGRLTEEQWKIFSDKAKGYSLREISENHGIGGKRIYKQFGKIKQIVAEIMEI</sequence>